<dbReference type="Proteomes" id="UP001580430">
    <property type="component" value="Unassembled WGS sequence"/>
</dbReference>
<comment type="caution">
    <text evidence="2">The sequence shown here is derived from an EMBL/GenBank/DDBJ whole genome shotgun (WGS) entry which is preliminary data.</text>
</comment>
<dbReference type="InterPro" id="IPR039448">
    <property type="entry name" value="Beta_helix"/>
</dbReference>
<dbReference type="InterPro" id="IPR011050">
    <property type="entry name" value="Pectin_lyase_fold/virulence"/>
</dbReference>
<name>A0ABV5C1R6_9BACL</name>
<feature type="domain" description="Right handed beta helix" evidence="1">
    <location>
        <begin position="232"/>
        <end position="346"/>
    </location>
</feature>
<dbReference type="EMBL" id="JBHIRY010000005">
    <property type="protein sequence ID" value="MFB5760257.1"/>
    <property type="molecule type" value="Genomic_DNA"/>
</dbReference>
<keyword evidence="3" id="KW-1185">Reference proteome</keyword>
<gene>
    <name evidence="2" type="ORF">ACE5LO_07595</name>
</gene>
<reference evidence="2 3" key="1">
    <citation type="submission" date="2024-09" db="EMBL/GenBank/DDBJ databases">
        <title>Paenibacillus zeirhizospherea sp. nov., isolated from surface of the maize (Zea mays) roots in a horticulture field, Hungary.</title>
        <authorList>
            <person name="Marton D."/>
            <person name="Farkas M."/>
            <person name="Bedics A."/>
            <person name="Toth E."/>
            <person name="Tancsics A."/>
            <person name="Boka K."/>
            <person name="Marati G."/>
            <person name="Kriszt B."/>
            <person name="Cserhati M."/>
        </authorList>
    </citation>
    <scope>NUCLEOTIDE SEQUENCE [LARGE SCALE GENOMIC DNA]</scope>
    <source>
        <strain evidence="2 3">JCM 18446</strain>
    </source>
</reference>
<dbReference type="SMART" id="SM00710">
    <property type="entry name" value="PbH1"/>
    <property type="match status" value="6"/>
</dbReference>
<dbReference type="Pfam" id="PF13229">
    <property type="entry name" value="Beta_helix"/>
    <property type="match status" value="1"/>
</dbReference>
<sequence>MEENRNGALEEIGVRVQQFGAKGDGEANIKDFGATGNGTTDDYSALVKVLQESNDVLLPSGVYLIGSDVTIDVTKQLRFGANACLKPANGVTITFNGGIDANYSSWIFDTSLGGVIGGNPQVEKVSVRWFGTSWANAFQLATDLVSSNGGGKVFIPSGTYIFDKKVTPRSGVHYEGNGTSTVITASKLMLAVFQNDINGPDIDSVTWKNIRFVGGVVDEGEYPRHERTSSPNMQNSIYLSGSLLEGINFPKVSNITIRECWFENIETLPFILRGVSGESKVTDCHLSNNMDAGFVWCETVIFTDNYITKSADNGVSISRACEKVICNDNIIDLSCYAGIWLSGWLSGEPNNPVPDAPGPKYFECSGNTITNSGMSGISLADAPQYGSVVGNTIDTVFRGTVDVPQDNYGNGIVINNFPSTAYNNDGIELYAEGILVADNTIRKAQRNGIHLRGSKGVKLSDNLIIDCGAETYLDGSVIGATNRDRNVGICLDATATTTISNIFILDNVVIDTRQTPLCNYAVIAVGVSNCQVLGNRQSNLRNPLISGLSQDIGNTNILENELVAQSNSGNVTGYVGAETGSNRRMGFLKKPGVIPILAIGASAALEVHVADKPNITDPAAKLTKLFTFSGNGRIYFGNDLSVDLFREGNTLKTSTNLKTSQNLQTESSAWNAGHLTLGTYHFWVDATGKLRIKNGSPTSDTDGTVV</sequence>
<dbReference type="Gene3D" id="2.160.20.10">
    <property type="entry name" value="Single-stranded right-handed beta-helix, Pectin lyase-like"/>
    <property type="match status" value="3"/>
</dbReference>
<dbReference type="InterPro" id="IPR012334">
    <property type="entry name" value="Pectin_lyas_fold"/>
</dbReference>
<dbReference type="RefSeq" id="WP_375519432.1">
    <property type="nucleotide sequence ID" value="NZ_JBHIRY010000005.1"/>
</dbReference>
<protein>
    <submittedName>
        <fullName evidence="2">Right-handed parallel beta-helix repeat-containing protein</fullName>
    </submittedName>
</protein>
<evidence type="ECO:0000259" key="1">
    <source>
        <dbReference type="Pfam" id="PF13229"/>
    </source>
</evidence>
<proteinExistence type="predicted"/>
<accession>A0ABV5C1R6</accession>
<dbReference type="InterPro" id="IPR006626">
    <property type="entry name" value="PbH1"/>
</dbReference>
<evidence type="ECO:0000313" key="3">
    <source>
        <dbReference type="Proteomes" id="UP001580430"/>
    </source>
</evidence>
<evidence type="ECO:0000313" key="2">
    <source>
        <dbReference type="EMBL" id="MFB5760257.1"/>
    </source>
</evidence>
<organism evidence="2 3">
    <name type="scientific">Paenibacillus medicaginis</name>
    <dbReference type="NCBI Taxonomy" id="1470560"/>
    <lineage>
        <taxon>Bacteria</taxon>
        <taxon>Bacillati</taxon>
        <taxon>Bacillota</taxon>
        <taxon>Bacilli</taxon>
        <taxon>Bacillales</taxon>
        <taxon>Paenibacillaceae</taxon>
        <taxon>Paenibacillus</taxon>
    </lineage>
</organism>
<dbReference type="SUPFAM" id="SSF51126">
    <property type="entry name" value="Pectin lyase-like"/>
    <property type="match status" value="3"/>
</dbReference>